<dbReference type="RefSeq" id="WP_144349300.1">
    <property type="nucleotide sequence ID" value="NZ_CP036259.1"/>
</dbReference>
<dbReference type="Proteomes" id="UP000320776">
    <property type="component" value="Chromosome"/>
</dbReference>
<keyword evidence="4" id="KW-1185">Reference proteome</keyword>
<organism evidence="3 4">
    <name type="scientific">Sporomusa termitida</name>
    <dbReference type="NCBI Taxonomy" id="2377"/>
    <lineage>
        <taxon>Bacteria</taxon>
        <taxon>Bacillati</taxon>
        <taxon>Bacillota</taxon>
        <taxon>Negativicutes</taxon>
        <taxon>Selenomonadales</taxon>
        <taxon>Sporomusaceae</taxon>
        <taxon>Sporomusa</taxon>
    </lineage>
</organism>
<dbReference type="Pfam" id="PF01989">
    <property type="entry name" value="AcnX_swivel_put"/>
    <property type="match status" value="1"/>
</dbReference>
<evidence type="ECO:0000313" key="4">
    <source>
        <dbReference type="Proteomes" id="UP000320776"/>
    </source>
</evidence>
<dbReference type="GO" id="GO:0016829">
    <property type="term" value="F:lyase activity"/>
    <property type="evidence" value="ECO:0007669"/>
    <property type="project" value="UniProtKB-KW"/>
</dbReference>
<reference evidence="3 4" key="1">
    <citation type="submission" date="2019-02" db="EMBL/GenBank/DDBJ databases">
        <title>Closed genome of Sporomusa termitida DSM 4440.</title>
        <authorList>
            <person name="Poehlein A."/>
            <person name="Daniel R."/>
        </authorList>
    </citation>
    <scope>NUCLEOTIDE SEQUENCE [LARGE SCALE GENOMIC DNA]</scope>
    <source>
        <strain evidence="3 4">DSM 4440</strain>
    </source>
</reference>
<evidence type="ECO:0000313" key="3">
    <source>
        <dbReference type="EMBL" id="QDR79695.1"/>
    </source>
</evidence>
<evidence type="ECO:0000256" key="1">
    <source>
        <dbReference type="ARBA" id="ARBA00023239"/>
    </source>
</evidence>
<sequence>MKTIILKGRPAFGGIAGGEALVCPDSIAGNTGSLGETDGIIYEHGNPNRGKCIKDTILVLPCAKGSCGWSCHFKSAKINGNAPAGWVVTIIDSRIGVAIASLEKPAVCDFAEADPVKIIKTGDWVKIDGSTGIVEITPK</sequence>
<feature type="domain" description="Phosphomevalonate dehydratase small subunit-like" evidence="2">
    <location>
        <begin position="34"/>
        <end position="103"/>
    </location>
</feature>
<dbReference type="SUPFAM" id="SSF52016">
    <property type="entry name" value="LeuD/IlvD-like"/>
    <property type="match status" value="1"/>
</dbReference>
<dbReference type="Gene3D" id="3.50.30.10">
    <property type="entry name" value="Phosphohistidine domain"/>
    <property type="match status" value="1"/>
</dbReference>
<evidence type="ECO:0000259" key="2">
    <source>
        <dbReference type="Pfam" id="PF01989"/>
    </source>
</evidence>
<gene>
    <name evidence="3" type="ORF">SPTER_09850</name>
</gene>
<proteinExistence type="predicted"/>
<dbReference type="EMBL" id="CP036259">
    <property type="protein sequence ID" value="QDR79695.1"/>
    <property type="molecule type" value="Genomic_DNA"/>
</dbReference>
<dbReference type="InterPro" id="IPR002840">
    <property type="entry name" value="PMDh-S-like_dom"/>
</dbReference>
<name>A0A517DQR4_9FIRM</name>
<dbReference type="OrthoDB" id="9815264at2"/>
<protein>
    <submittedName>
        <fullName evidence="3">Aconitase X swivel domain protein</fullName>
    </submittedName>
</protein>
<dbReference type="KEGG" id="sted:SPTER_09850"/>
<accession>A0A517DQR4</accession>
<dbReference type="AlphaFoldDB" id="A0A517DQR4"/>
<keyword evidence="1" id="KW-0456">Lyase</keyword>